<accession>H5TXI6</accession>
<evidence type="ECO:0000256" key="1">
    <source>
        <dbReference type="SAM" id="MobiDB-lite"/>
    </source>
</evidence>
<reference evidence="3 4" key="1">
    <citation type="submission" date="2012-02" db="EMBL/GenBank/DDBJ databases">
        <title>Whole genome shotgun sequence of Gordonia sputi NBRC 100414.</title>
        <authorList>
            <person name="Yoshida I."/>
            <person name="Hosoyama A."/>
            <person name="Tsuchikane K."/>
            <person name="Katsumata H."/>
            <person name="Yamazaki S."/>
            <person name="Fujita N."/>
        </authorList>
    </citation>
    <scope>NUCLEOTIDE SEQUENCE [LARGE SCALE GENOMIC DNA]</scope>
    <source>
        <strain evidence="3 4">NBRC 100414</strain>
    </source>
</reference>
<evidence type="ECO:0000256" key="2">
    <source>
        <dbReference type="SAM" id="Phobius"/>
    </source>
</evidence>
<evidence type="ECO:0000313" key="3">
    <source>
        <dbReference type="EMBL" id="GAB38194.1"/>
    </source>
</evidence>
<comment type="caution">
    <text evidence="3">The sequence shown here is derived from an EMBL/GenBank/DDBJ whole genome shotgun (WGS) entry which is preliminary data.</text>
</comment>
<feature type="transmembrane region" description="Helical" evidence="2">
    <location>
        <begin position="108"/>
        <end position="127"/>
    </location>
</feature>
<feature type="compositionally biased region" description="Low complexity" evidence="1">
    <location>
        <begin position="15"/>
        <end position="24"/>
    </location>
</feature>
<keyword evidence="2" id="KW-1133">Transmembrane helix</keyword>
<dbReference type="Proteomes" id="UP000005845">
    <property type="component" value="Unassembled WGS sequence"/>
</dbReference>
<feature type="transmembrane region" description="Helical" evidence="2">
    <location>
        <begin position="158"/>
        <end position="175"/>
    </location>
</feature>
<keyword evidence="2" id="KW-0472">Membrane</keyword>
<sequence length="191" mass="20310">MSMTRTTPEDMGSQRTPTLRPRTPSTQYSGRVSKEQDPAGRGARRSAPRDGREKAETTSDTDELCPVQLRVAGAITALEGAIAVIFAVVLVIRAAAGHHEAAISGYGTAAWFGIIFGGVLVGGIALMRGRRWGRAISLVAQILLLPVAYYLFTSHQVGFAIPLAIAAVVTLVLLFHPASVRWISGDLDASE</sequence>
<feature type="transmembrane region" description="Helical" evidence="2">
    <location>
        <begin position="71"/>
        <end position="96"/>
    </location>
</feature>
<evidence type="ECO:0008006" key="5">
    <source>
        <dbReference type="Google" id="ProtNLM"/>
    </source>
</evidence>
<keyword evidence="4" id="KW-1185">Reference proteome</keyword>
<dbReference type="AlphaFoldDB" id="H5TXI6"/>
<protein>
    <recommendedName>
        <fullName evidence="5">Integral membrane protein</fullName>
    </recommendedName>
</protein>
<gene>
    <name evidence="3" type="ORF">GOSPT_034_00610</name>
</gene>
<dbReference type="eggNOG" id="ENOG5033KSC">
    <property type="taxonomic scope" value="Bacteria"/>
</dbReference>
<feature type="region of interest" description="Disordered" evidence="1">
    <location>
        <begin position="1"/>
        <end position="61"/>
    </location>
</feature>
<feature type="compositionally biased region" description="Basic and acidic residues" evidence="1">
    <location>
        <begin position="47"/>
        <end position="57"/>
    </location>
</feature>
<keyword evidence="2" id="KW-0812">Transmembrane</keyword>
<proteinExistence type="predicted"/>
<dbReference type="EMBL" id="BAFC01000034">
    <property type="protein sequence ID" value="GAB38194.1"/>
    <property type="molecule type" value="Genomic_DNA"/>
</dbReference>
<feature type="transmembrane region" description="Helical" evidence="2">
    <location>
        <begin position="134"/>
        <end position="152"/>
    </location>
</feature>
<evidence type="ECO:0000313" key="4">
    <source>
        <dbReference type="Proteomes" id="UP000005845"/>
    </source>
</evidence>
<name>H5TXI6_9ACTN</name>
<organism evidence="3 4">
    <name type="scientific">Gordonia sputi NBRC 100414</name>
    <dbReference type="NCBI Taxonomy" id="1089453"/>
    <lineage>
        <taxon>Bacteria</taxon>
        <taxon>Bacillati</taxon>
        <taxon>Actinomycetota</taxon>
        <taxon>Actinomycetes</taxon>
        <taxon>Mycobacteriales</taxon>
        <taxon>Gordoniaceae</taxon>
        <taxon>Gordonia</taxon>
    </lineage>
</organism>